<keyword evidence="1" id="KW-1133">Transmembrane helix</keyword>
<dbReference type="Pfam" id="PF07009">
    <property type="entry name" value="NusG_II"/>
    <property type="match status" value="1"/>
</dbReference>
<evidence type="ECO:0000256" key="1">
    <source>
        <dbReference type="SAM" id="Phobius"/>
    </source>
</evidence>
<keyword evidence="1" id="KW-0812">Transmembrane</keyword>
<protein>
    <submittedName>
        <fullName evidence="2">NusG domain II-containing protein</fullName>
    </submittedName>
</protein>
<sequence>MASTADWLALLRPGDWLLLAGGLVLVGVSFPYCWQRPASLRLIASADGRTVAELPLDRAQRLELPGPLGTTVVEVGQGRARILADPSPRQYCVRAGWLSQAGDSALCLPNRTAIAVVGREPLYDSLSY</sequence>
<evidence type="ECO:0000313" key="2">
    <source>
        <dbReference type="EMBL" id="MFC4159986.1"/>
    </source>
</evidence>
<comment type="caution">
    <text evidence="2">The sequence shown here is derived from an EMBL/GenBank/DDBJ whole genome shotgun (WGS) entry which is preliminary data.</text>
</comment>
<dbReference type="Proteomes" id="UP001595791">
    <property type="component" value="Unassembled WGS sequence"/>
</dbReference>
<name>A0ABV8MSC8_9NEIS</name>
<evidence type="ECO:0000313" key="3">
    <source>
        <dbReference type="Proteomes" id="UP001595791"/>
    </source>
</evidence>
<dbReference type="CDD" id="cd09910">
    <property type="entry name" value="NGN-insert_like"/>
    <property type="match status" value="1"/>
</dbReference>
<keyword evidence="1" id="KW-0472">Membrane</keyword>
<dbReference type="EMBL" id="JBHSBU010000001">
    <property type="protein sequence ID" value="MFC4159986.1"/>
    <property type="molecule type" value="Genomic_DNA"/>
</dbReference>
<accession>A0ABV8MSC8</accession>
<gene>
    <name evidence="2" type="ORF">ACFOW7_11575</name>
</gene>
<proteinExistence type="predicted"/>
<dbReference type="InterPro" id="IPR038690">
    <property type="entry name" value="NusG_2_sf"/>
</dbReference>
<dbReference type="RefSeq" id="WP_378164322.1">
    <property type="nucleotide sequence ID" value="NZ_JBHSBU010000001.1"/>
</dbReference>
<dbReference type="Gene3D" id="2.60.320.10">
    <property type="entry name" value="N-utilization substance G protein NusG, insert domain"/>
    <property type="match status" value="1"/>
</dbReference>
<keyword evidence="3" id="KW-1185">Reference proteome</keyword>
<feature type="transmembrane region" description="Helical" evidence="1">
    <location>
        <begin position="16"/>
        <end position="34"/>
    </location>
</feature>
<reference evidence="3" key="1">
    <citation type="journal article" date="2019" name="Int. J. Syst. Evol. Microbiol.">
        <title>The Global Catalogue of Microorganisms (GCM) 10K type strain sequencing project: providing services to taxonomists for standard genome sequencing and annotation.</title>
        <authorList>
            <consortium name="The Broad Institute Genomics Platform"/>
            <consortium name="The Broad Institute Genome Sequencing Center for Infectious Disease"/>
            <person name="Wu L."/>
            <person name="Ma J."/>
        </authorList>
    </citation>
    <scope>NUCLEOTIDE SEQUENCE [LARGE SCALE GENOMIC DNA]</scope>
    <source>
        <strain evidence="3">LMG 29894</strain>
    </source>
</reference>
<organism evidence="2 3">
    <name type="scientific">Chitinimonas lacunae</name>
    <dbReference type="NCBI Taxonomy" id="1963018"/>
    <lineage>
        <taxon>Bacteria</taxon>
        <taxon>Pseudomonadati</taxon>
        <taxon>Pseudomonadota</taxon>
        <taxon>Betaproteobacteria</taxon>
        <taxon>Neisseriales</taxon>
        <taxon>Chitinibacteraceae</taxon>
        <taxon>Chitinimonas</taxon>
    </lineage>
</organism>